<feature type="chain" id="PRO_5047042001" description="Tripartite tricarboxylate transporter substrate binding protein" evidence="2">
    <location>
        <begin position="39"/>
        <end position="339"/>
    </location>
</feature>
<dbReference type="InterPro" id="IPR042100">
    <property type="entry name" value="Bug_dom1"/>
</dbReference>
<dbReference type="PANTHER" id="PTHR42928">
    <property type="entry name" value="TRICARBOXYLATE-BINDING PROTEIN"/>
    <property type="match status" value="1"/>
</dbReference>
<evidence type="ECO:0000256" key="1">
    <source>
        <dbReference type="ARBA" id="ARBA00006987"/>
    </source>
</evidence>
<evidence type="ECO:0000313" key="3">
    <source>
        <dbReference type="EMBL" id="CAG9168565.1"/>
    </source>
</evidence>
<dbReference type="InterPro" id="IPR005064">
    <property type="entry name" value="BUG"/>
</dbReference>
<comment type="caution">
    <text evidence="3">The sequence shown here is derived from an EMBL/GenBank/DDBJ whole genome shotgun (WGS) entry which is preliminary data.</text>
</comment>
<protein>
    <recommendedName>
        <fullName evidence="5">Tripartite tricarboxylate transporter substrate binding protein</fullName>
    </recommendedName>
</protein>
<dbReference type="InterPro" id="IPR006311">
    <property type="entry name" value="TAT_signal"/>
</dbReference>
<dbReference type="Gene3D" id="3.40.190.10">
    <property type="entry name" value="Periplasmic binding protein-like II"/>
    <property type="match status" value="1"/>
</dbReference>
<evidence type="ECO:0008006" key="5">
    <source>
        <dbReference type="Google" id="ProtNLM"/>
    </source>
</evidence>
<dbReference type="Proteomes" id="UP000721236">
    <property type="component" value="Unassembled WGS sequence"/>
</dbReference>
<evidence type="ECO:0000313" key="4">
    <source>
        <dbReference type="Proteomes" id="UP000721236"/>
    </source>
</evidence>
<gene>
    <name evidence="3" type="ORF">LMG21510_01134</name>
</gene>
<name>A0ABN7Y9D6_9BURK</name>
<dbReference type="PANTHER" id="PTHR42928:SF5">
    <property type="entry name" value="BLR1237 PROTEIN"/>
    <property type="match status" value="1"/>
</dbReference>
<reference evidence="3 4" key="1">
    <citation type="submission" date="2021-08" db="EMBL/GenBank/DDBJ databases">
        <authorList>
            <person name="Peeters C."/>
        </authorList>
    </citation>
    <scope>NUCLEOTIDE SEQUENCE [LARGE SCALE GENOMIC DNA]</scope>
    <source>
        <strain evidence="3 4">LMG 21510</strain>
    </source>
</reference>
<dbReference type="Gene3D" id="3.40.190.150">
    <property type="entry name" value="Bordetella uptake gene, domain 1"/>
    <property type="match status" value="1"/>
</dbReference>
<dbReference type="Pfam" id="PF03401">
    <property type="entry name" value="TctC"/>
    <property type="match status" value="1"/>
</dbReference>
<dbReference type="PROSITE" id="PS51318">
    <property type="entry name" value="TAT"/>
    <property type="match status" value="1"/>
</dbReference>
<accession>A0ABN7Y9D6</accession>
<feature type="signal peptide" evidence="2">
    <location>
        <begin position="1"/>
        <end position="38"/>
    </location>
</feature>
<sequence length="339" mass="35477">MSQSSNSPRMGLAALARRCAAIAIGVAAGAAVAGTAFASTAWPQKAVAVVVPFPPGGSTDTIARMLAQPLNEKLGQPFVVENRPGATGAIGATYVKRAPADGYTMMVASIGVYAVNPFLQKNLAYDPAKDFDLLTVAVRAPNVLVANPKFPAGNLQEVVAHMKKNPGKVTFANSGAGSSDHLTAALFWQKTGAEGLHVPYKGGAPAISDLLAGQVDVSFQNVNAVLQHIRTGKLKALAVTSGKRSPVLPDVPTMAEGGVKDVEVYSWQAAAAPKGLPADVKTRLHGALVSSLKEEGMQKKLSEQGFEVVANTPEQFAAFEQQELKRWKEVIEKGGITLE</sequence>
<dbReference type="EMBL" id="CAJZAH010000001">
    <property type="protein sequence ID" value="CAG9168565.1"/>
    <property type="molecule type" value="Genomic_DNA"/>
</dbReference>
<evidence type="ECO:0000256" key="2">
    <source>
        <dbReference type="SAM" id="SignalP"/>
    </source>
</evidence>
<dbReference type="CDD" id="cd07012">
    <property type="entry name" value="PBP2_Bug_TTT"/>
    <property type="match status" value="1"/>
</dbReference>
<proteinExistence type="inferred from homology"/>
<dbReference type="PIRSF" id="PIRSF017082">
    <property type="entry name" value="YflP"/>
    <property type="match status" value="1"/>
</dbReference>
<keyword evidence="2" id="KW-0732">Signal</keyword>
<keyword evidence="4" id="KW-1185">Reference proteome</keyword>
<comment type="similarity">
    <text evidence="1">Belongs to the UPF0065 (bug) family.</text>
</comment>
<dbReference type="SUPFAM" id="SSF53850">
    <property type="entry name" value="Periplasmic binding protein-like II"/>
    <property type="match status" value="1"/>
</dbReference>
<organism evidence="3 4">
    <name type="scientific">Cupriavidus respiraculi</name>
    <dbReference type="NCBI Taxonomy" id="195930"/>
    <lineage>
        <taxon>Bacteria</taxon>
        <taxon>Pseudomonadati</taxon>
        <taxon>Pseudomonadota</taxon>
        <taxon>Betaproteobacteria</taxon>
        <taxon>Burkholderiales</taxon>
        <taxon>Burkholderiaceae</taxon>
        <taxon>Cupriavidus</taxon>
    </lineage>
</organism>